<evidence type="ECO:0000256" key="1">
    <source>
        <dbReference type="SAM" id="MobiDB-lite"/>
    </source>
</evidence>
<dbReference type="RefSeq" id="XP_027188273.1">
    <property type="nucleotide sequence ID" value="XM_027332472.1"/>
</dbReference>
<evidence type="ECO:0000313" key="5">
    <source>
        <dbReference type="RefSeq" id="XP_027188273.1"/>
    </source>
</evidence>
<proteinExistence type="predicted"/>
<protein>
    <submittedName>
        <fullName evidence="4 5">Nucleotide-sugar uncharacterized transporter 3-like isoform X1</fullName>
    </submittedName>
</protein>
<name>A0A3Q7XMZ3_CICAR</name>
<evidence type="ECO:0000256" key="2">
    <source>
        <dbReference type="SAM" id="Phobius"/>
    </source>
</evidence>
<dbReference type="STRING" id="3827.A0A3Q7XMZ3"/>
<organism evidence="3 5">
    <name type="scientific">Cicer arietinum</name>
    <name type="common">Chickpea</name>
    <name type="synonym">Garbanzo</name>
    <dbReference type="NCBI Taxonomy" id="3827"/>
    <lineage>
        <taxon>Eukaryota</taxon>
        <taxon>Viridiplantae</taxon>
        <taxon>Streptophyta</taxon>
        <taxon>Embryophyta</taxon>
        <taxon>Tracheophyta</taxon>
        <taxon>Spermatophyta</taxon>
        <taxon>Magnoliopsida</taxon>
        <taxon>eudicotyledons</taxon>
        <taxon>Gunneridae</taxon>
        <taxon>Pentapetalae</taxon>
        <taxon>rosids</taxon>
        <taxon>fabids</taxon>
        <taxon>Fabales</taxon>
        <taxon>Fabaceae</taxon>
        <taxon>Papilionoideae</taxon>
        <taxon>50 kb inversion clade</taxon>
        <taxon>NPAAA clade</taxon>
        <taxon>Hologalegina</taxon>
        <taxon>IRL clade</taxon>
        <taxon>Cicereae</taxon>
        <taxon>Cicer</taxon>
    </lineage>
</organism>
<dbReference type="AlphaFoldDB" id="A0A3Q7XMZ3"/>
<dbReference type="RefSeq" id="XP_027188272.1">
    <property type="nucleotide sequence ID" value="XM_027332471.1"/>
</dbReference>
<accession>A0A3Q7XMZ3</accession>
<evidence type="ECO:0000313" key="4">
    <source>
        <dbReference type="RefSeq" id="XP_027188272.1"/>
    </source>
</evidence>
<reference evidence="3" key="1">
    <citation type="journal article" date="2013" name="Nat. Biotechnol.">
        <title>Draft genome sequence of chickpea (Cicer arietinum) provides a resource for trait improvement.</title>
        <authorList>
            <person name="Varshney R.K."/>
            <person name="Song C."/>
            <person name="Saxena R.K."/>
            <person name="Azam S."/>
            <person name="Yu S."/>
            <person name="Sharpe A.G."/>
            <person name="Cannon S."/>
            <person name="Baek J."/>
            <person name="Rosen B.D."/>
            <person name="Tar'an B."/>
            <person name="Millan T."/>
            <person name="Zhang X."/>
            <person name="Ramsay L.D."/>
            <person name="Iwata A."/>
            <person name="Wang Y."/>
            <person name="Nelson W."/>
            <person name="Farmer A.D."/>
            <person name="Gaur P.M."/>
            <person name="Soderlund C."/>
            <person name="Penmetsa R.V."/>
            <person name="Xu C."/>
            <person name="Bharti A.K."/>
            <person name="He W."/>
            <person name="Winter P."/>
            <person name="Zhao S."/>
            <person name="Hane J.K."/>
            <person name="Carrasquilla-Garcia N."/>
            <person name="Condie J.A."/>
            <person name="Upadhyaya H.D."/>
            <person name="Luo M.C."/>
            <person name="Thudi M."/>
            <person name="Gowda C.L."/>
            <person name="Singh N.P."/>
            <person name="Lichtenzveig J."/>
            <person name="Gali K.K."/>
            <person name="Rubio J."/>
            <person name="Nadarajan N."/>
            <person name="Dolezel J."/>
            <person name="Bansal K.C."/>
            <person name="Xu X."/>
            <person name="Edwards D."/>
            <person name="Zhang G."/>
            <person name="Kahl G."/>
            <person name="Gil J."/>
            <person name="Singh K.B."/>
            <person name="Datta S.K."/>
            <person name="Jackson S.A."/>
            <person name="Wang J."/>
            <person name="Cook D.R."/>
        </authorList>
    </citation>
    <scope>NUCLEOTIDE SEQUENCE [LARGE SCALE GENOMIC DNA]</scope>
    <source>
        <strain evidence="3">cv. CDC Frontier</strain>
    </source>
</reference>
<evidence type="ECO:0000313" key="3">
    <source>
        <dbReference type="Proteomes" id="UP000087171"/>
    </source>
</evidence>
<keyword evidence="2" id="KW-0472">Membrane</keyword>
<gene>
    <name evidence="4 5" type="primary">LOC101489500</name>
</gene>
<feature type="transmembrane region" description="Helical" evidence="2">
    <location>
        <begin position="46"/>
        <end position="65"/>
    </location>
</feature>
<feature type="compositionally biased region" description="Polar residues" evidence="1">
    <location>
        <begin position="1"/>
        <end position="11"/>
    </location>
</feature>
<sequence>MSLKASYSSENLILPVSDPPNDEDRERLLKSDDTILRGSSMTKRGAFAAISYMSCAVLLVMFNKAALSSYDFPSANFIALLQDTIRCLCLSRHMLLFIKEMHNKVKE</sequence>
<dbReference type="Proteomes" id="UP000087171">
    <property type="component" value="Chromosome Ca3"/>
</dbReference>
<keyword evidence="3" id="KW-1185">Reference proteome</keyword>
<feature type="region of interest" description="Disordered" evidence="1">
    <location>
        <begin position="1"/>
        <end position="25"/>
    </location>
</feature>
<reference evidence="4 5" key="2">
    <citation type="submission" date="2025-04" db="UniProtKB">
        <authorList>
            <consortium name="RefSeq"/>
        </authorList>
    </citation>
    <scope>IDENTIFICATION</scope>
    <source>
        <tissue evidence="4 5">Etiolated seedlings</tissue>
    </source>
</reference>
<keyword evidence="2" id="KW-1133">Transmembrane helix</keyword>
<dbReference type="OrthoDB" id="1744081at2759"/>
<keyword evidence="2" id="KW-0812">Transmembrane</keyword>